<feature type="region of interest" description="Disordered" evidence="1">
    <location>
        <begin position="162"/>
        <end position="212"/>
    </location>
</feature>
<evidence type="ECO:0000313" key="2">
    <source>
        <dbReference type="EMBL" id="KAI9177794.1"/>
    </source>
</evidence>
<dbReference type="AlphaFoldDB" id="A0AAD5J0M6"/>
<evidence type="ECO:0000256" key="1">
    <source>
        <dbReference type="SAM" id="MobiDB-lite"/>
    </source>
</evidence>
<sequence>MMTAGEGKVYGYSEERRPQVTTKYPNELVTVHMTPIPAEKQQTYYKSIDMDFVCSSFIHRRYTAQTYQTESIPDDQAIVKDVLPTKGTKKNTSEVITKVLYDVLPKVLRQALNDVLPKVLPQALNGILPKVMLAFLEKAIHQNLYNVHGTASNFAKIKDKTKEVDNKDSEAAKPDGHAPKVNECADKKGKPEEVDNKDSEAPKRDEHASKVD</sequence>
<reference evidence="2" key="1">
    <citation type="journal article" date="2022" name="Plant J.">
        <title>Strategies of tolerance reflected in two North American maple genomes.</title>
        <authorList>
            <person name="McEvoy S.L."/>
            <person name="Sezen U.U."/>
            <person name="Trouern-Trend A."/>
            <person name="McMahon S.M."/>
            <person name="Schaberg P.G."/>
            <person name="Yang J."/>
            <person name="Wegrzyn J.L."/>
            <person name="Swenson N.G."/>
        </authorList>
    </citation>
    <scope>NUCLEOTIDE SEQUENCE</scope>
    <source>
        <strain evidence="2">91603</strain>
    </source>
</reference>
<comment type="caution">
    <text evidence="2">The sequence shown here is derived from an EMBL/GenBank/DDBJ whole genome shotgun (WGS) entry which is preliminary data.</text>
</comment>
<proteinExistence type="predicted"/>
<protein>
    <submittedName>
        <fullName evidence="2">Uncharacterized protein</fullName>
    </submittedName>
</protein>
<keyword evidence="3" id="KW-1185">Reference proteome</keyword>
<name>A0AAD5J0M6_ACENE</name>
<reference evidence="2" key="2">
    <citation type="submission" date="2023-02" db="EMBL/GenBank/DDBJ databases">
        <authorList>
            <person name="Swenson N.G."/>
            <person name="Wegrzyn J.L."/>
            <person name="Mcevoy S.L."/>
        </authorList>
    </citation>
    <scope>NUCLEOTIDE SEQUENCE</scope>
    <source>
        <strain evidence="2">91603</strain>
        <tissue evidence="2">Leaf</tissue>
    </source>
</reference>
<organism evidence="2 3">
    <name type="scientific">Acer negundo</name>
    <name type="common">Box elder</name>
    <dbReference type="NCBI Taxonomy" id="4023"/>
    <lineage>
        <taxon>Eukaryota</taxon>
        <taxon>Viridiplantae</taxon>
        <taxon>Streptophyta</taxon>
        <taxon>Embryophyta</taxon>
        <taxon>Tracheophyta</taxon>
        <taxon>Spermatophyta</taxon>
        <taxon>Magnoliopsida</taxon>
        <taxon>eudicotyledons</taxon>
        <taxon>Gunneridae</taxon>
        <taxon>Pentapetalae</taxon>
        <taxon>rosids</taxon>
        <taxon>malvids</taxon>
        <taxon>Sapindales</taxon>
        <taxon>Sapindaceae</taxon>
        <taxon>Hippocastanoideae</taxon>
        <taxon>Acereae</taxon>
        <taxon>Acer</taxon>
    </lineage>
</organism>
<dbReference type="Proteomes" id="UP001064489">
    <property type="component" value="Chromosome 5"/>
</dbReference>
<gene>
    <name evidence="2" type="ORF">LWI28_019347</name>
</gene>
<accession>A0AAD5J0M6</accession>
<evidence type="ECO:0000313" key="3">
    <source>
        <dbReference type="Proteomes" id="UP001064489"/>
    </source>
</evidence>
<dbReference type="EMBL" id="JAJSOW010000102">
    <property type="protein sequence ID" value="KAI9177794.1"/>
    <property type="molecule type" value="Genomic_DNA"/>
</dbReference>